<comment type="subcellular location">
    <subcellularLocation>
        <location evidence="1">Cell outer membrane</location>
        <topology evidence="1">Lipid-anchor</topology>
    </subcellularLocation>
</comment>
<dbReference type="Pfam" id="PF13627">
    <property type="entry name" value="LptM_cons"/>
    <property type="match status" value="1"/>
</dbReference>
<evidence type="ECO:0000256" key="4">
    <source>
        <dbReference type="ARBA" id="ARBA00023139"/>
    </source>
</evidence>
<organism evidence="8 9">
    <name type="scientific">Alkalimonas amylolytica</name>
    <dbReference type="NCBI Taxonomy" id="152573"/>
    <lineage>
        <taxon>Bacteria</taxon>
        <taxon>Pseudomonadati</taxon>
        <taxon>Pseudomonadota</taxon>
        <taxon>Gammaproteobacteria</taxon>
        <taxon>Alkalimonas</taxon>
    </lineage>
</organism>
<sequence length="71" mass="7738">MKYITMHLGYRFRPLSARFLLILAVLLALSACGQKGPLTLPQPPEAVAEEPADEPENSVIVVPQSNPHGPF</sequence>
<dbReference type="AlphaFoldDB" id="A0A1H4EIG4"/>
<dbReference type="PROSITE" id="PS51257">
    <property type="entry name" value="PROKAR_LIPOPROTEIN"/>
    <property type="match status" value="1"/>
</dbReference>
<feature type="region of interest" description="Disordered" evidence="7">
    <location>
        <begin position="39"/>
        <end position="71"/>
    </location>
</feature>
<dbReference type="NCBIfam" id="NF047847">
    <property type="entry name" value="SS_mature_LptM"/>
    <property type="match status" value="1"/>
</dbReference>
<keyword evidence="9" id="KW-1185">Reference proteome</keyword>
<feature type="compositionally biased region" description="Acidic residues" evidence="7">
    <location>
        <begin position="47"/>
        <end position="56"/>
    </location>
</feature>
<evidence type="ECO:0000256" key="1">
    <source>
        <dbReference type="ARBA" id="ARBA00004459"/>
    </source>
</evidence>
<dbReference type="STRING" id="152573.SAMN04488051_10711"/>
<evidence type="ECO:0000313" key="8">
    <source>
        <dbReference type="EMBL" id="SEA84022.1"/>
    </source>
</evidence>
<protein>
    <submittedName>
        <fullName evidence="8">Lipoprotein-attachment site-containing protein</fullName>
    </submittedName>
</protein>
<keyword evidence="3" id="KW-0472">Membrane</keyword>
<keyword evidence="5" id="KW-0998">Cell outer membrane</keyword>
<dbReference type="InterPro" id="IPR032831">
    <property type="entry name" value="LptM_cons"/>
</dbReference>
<evidence type="ECO:0000256" key="2">
    <source>
        <dbReference type="ARBA" id="ARBA00022729"/>
    </source>
</evidence>
<dbReference type="RefSeq" id="WP_091343798.1">
    <property type="nucleotide sequence ID" value="NZ_FNRM01000007.1"/>
</dbReference>
<keyword evidence="2" id="KW-0732">Signal</keyword>
<evidence type="ECO:0000313" key="9">
    <source>
        <dbReference type="Proteomes" id="UP000198773"/>
    </source>
</evidence>
<keyword evidence="6 8" id="KW-0449">Lipoprotein</keyword>
<proteinExistence type="predicted"/>
<evidence type="ECO:0000256" key="5">
    <source>
        <dbReference type="ARBA" id="ARBA00023237"/>
    </source>
</evidence>
<reference evidence="8 9" key="1">
    <citation type="submission" date="2016-10" db="EMBL/GenBank/DDBJ databases">
        <authorList>
            <person name="de Groot N.N."/>
        </authorList>
    </citation>
    <scope>NUCLEOTIDE SEQUENCE [LARGE SCALE GENOMIC DNA]</scope>
    <source>
        <strain evidence="8 9">CGMCC 1.3430</strain>
    </source>
</reference>
<evidence type="ECO:0000256" key="7">
    <source>
        <dbReference type="SAM" id="MobiDB-lite"/>
    </source>
</evidence>
<gene>
    <name evidence="8" type="ORF">SAMN04488051_10711</name>
</gene>
<evidence type="ECO:0000256" key="6">
    <source>
        <dbReference type="ARBA" id="ARBA00023288"/>
    </source>
</evidence>
<keyword evidence="4" id="KW-0564">Palmitate</keyword>
<accession>A0A1H4EIG4</accession>
<evidence type="ECO:0000256" key="3">
    <source>
        <dbReference type="ARBA" id="ARBA00023136"/>
    </source>
</evidence>
<dbReference type="EMBL" id="FNRM01000007">
    <property type="protein sequence ID" value="SEA84022.1"/>
    <property type="molecule type" value="Genomic_DNA"/>
</dbReference>
<dbReference type="GO" id="GO:0009279">
    <property type="term" value="C:cell outer membrane"/>
    <property type="evidence" value="ECO:0007669"/>
    <property type="project" value="UniProtKB-SubCell"/>
</dbReference>
<dbReference type="Proteomes" id="UP000198773">
    <property type="component" value="Unassembled WGS sequence"/>
</dbReference>
<name>A0A1H4EIG4_ALKAM</name>